<name>A0A1U9K4M9_9BACL</name>
<organism evidence="2 3">
    <name type="scientific">Novibacillus thermophilus</name>
    <dbReference type="NCBI Taxonomy" id="1471761"/>
    <lineage>
        <taxon>Bacteria</taxon>
        <taxon>Bacillati</taxon>
        <taxon>Bacillota</taxon>
        <taxon>Bacilli</taxon>
        <taxon>Bacillales</taxon>
        <taxon>Thermoactinomycetaceae</taxon>
        <taxon>Novibacillus</taxon>
    </lineage>
</organism>
<evidence type="ECO:0000256" key="1">
    <source>
        <dbReference type="SAM" id="Phobius"/>
    </source>
</evidence>
<dbReference type="STRING" id="1471761.B0W44_03465"/>
<reference evidence="2 3" key="1">
    <citation type="journal article" date="2015" name="Int. J. Syst. Evol. Microbiol.">
        <title>Novibacillus thermophilus gen. nov., sp. nov., a Gram-staining-negative and moderately thermophilic member of the family Thermoactinomycetaceae.</title>
        <authorList>
            <person name="Yang G."/>
            <person name="Chen J."/>
            <person name="Zhou S."/>
        </authorList>
    </citation>
    <scope>NUCLEOTIDE SEQUENCE [LARGE SCALE GENOMIC DNA]</scope>
    <source>
        <strain evidence="2 3">SG-1</strain>
    </source>
</reference>
<keyword evidence="3" id="KW-1185">Reference proteome</keyword>
<feature type="transmembrane region" description="Helical" evidence="1">
    <location>
        <begin position="144"/>
        <end position="165"/>
    </location>
</feature>
<keyword evidence="1" id="KW-1133">Transmembrane helix</keyword>
<accession>A0A1U9K4M9</accession>
<sequence>MDTTFYFLYAVGYVWLLLRGLTSLQRDQIGSLTSIAYLIIIGLALDNVVAASGRFIGEGSLLRHLNLICYWLHAFLTPTLVLFSLGVLRSAGVKGMQSKPALYGAILLTGALIGLEVATVTWGMELKPKMESGVLRYVPADSSGGSGIMVMLVTVVLVVAGAILWKKTQWRWMFIGAAAMAVGSLVPIPAHRSTVMNGLEFVLLTTLVATKWHQDSQITAN</sequence>
<dbReference type="AlphaFoldDB" id="A0A1U9K4M9"/>
<proteinExistence type="predicted"/>
<feature type="transmembrane region" description="Helical" evidence="1">
    <location>
        <begin position="36"/>
        <end position="56"/>
    </location>
</feature>
<gene>
    <name evidence="2" type="ORF">B0W44_03465</name>
</gene>
<feature type="transmembrane region" description="Helical" evidence="1">
    <location>
        <begin position="100"/>
        <end position="124"/>
    </location>
</feature>
<keyword evidence="1" id="KW-0472">Membrane</keyword>
<feature type="transmembrane region" description="Helical" evidence="1">
    <location>
        <begin position="6"/>
        <end position="24"/>
    </location>
</feature>
<dbReference type="RefSeq" id="WP_077718787.1">
    <property type="nucleotide sequence ID" value="NZ_CP019699.1"/>
</dbReference>
<evidence type="ECO:0000313" key="3">
    <source>
        <dbReference type="Proteomes" id="UP000188603"/>
    </source>
</evidence>
<dbReference type="KEGG" id="ntr:B0W44_03465"/>
<keyword evidence="1" id="KW-0812">Transmembrane</keyword>
<dbReference type="Proteomes" id="UP000188603">
    <property type="component" value="Chromosome"/>
</dbReference>
<evidence type="ECO:0000313" key="2">
    <source>
        <dbReference type="EMBL" id="AQS54970.1"/>
    </source>
</evidence>
<dbReference type="EMBL" id="CP019699">
    <property type="protein sequence ID" value="AQS54970.1"/>
    <property type="molecule type" value="Genomic_DNA"/>
</dbReference>
<feature type="transmembrane region" description="Helical" evidence="1">
    <location>
        <begin position="68"/>
        <end position="88"/>
    </location>
</feature>
<evidence type="ECO:0008006" key="4">
    <source>
        <dbReference type="Google" id="ProtNLM"/>
    </source>
</evidence>
<dbReference type="OrthoDB" id="4331374at2"/>
<protein>
    <recommendedName>
        <fullName evidence="4">Phospholipid phosphatase</fullName>
    </recommendedName>
</protein>
<feature type="transmembrane region" description="Helical" evidence="1">
    <location>
        <begin position="172"/>
        <end position="190"/>
    </location>
</feature>